<dbReference type="AlphaFoldDB" id="A0A8S1FBH4"/>
<dbReference type="Proteomes" id="UP000494206">
    <property type="component" value="Unassembled WGS sequence"/>
</dbReference>
<dbReference type="EMBL" id="CADEPM010000012">
    <property type="protein sequence ID" value="CAB3411163.1"/>
    <property type="molecule type" value="Genomic_DNA"/>
</dbReference>
<keyword evidence="2" id="KW-1185">Reference proteome</keyword>
<gene>
    <name evidence="1" type="ORF">CBOVIS_LOCUS12584</name>
</gene>
<name>A0A8S1FBH4_9PELO</name>
<organism evidence="1 2">
    <name type="scientific">Caenorhabditis bovis</name>
    <dbReference type="NCBI Taxonomy" id="2654633"/>
    <lineage>
        <taxon>Eukaryota</taxon>
        <taxon>Metazoa</taxon>
        <taxon>Ecdysozoa</taxon>
        <taxon>Nematoda</taxon>
        <taxon>Chromadorea</taxon>
        <taxon>Rhabditida</taxon>
        <taxon>Rhabditina</taxon>
        <taxon>Rhabditomorpha</taxon>
        <taxon>Rhabditoidea</taxon>
        <taxon>Rhabditidae</taxon>
        <taxon>Peloderinae</taxon>
        <taxon>Caenorhabditis</taxon>
    </lineage>
</organism>
<accession>A0A8S1FBH4</accession>
<reference evidence="1 2" key="1">
    <citation type="submission" date="2020-04" db="EMBL/GenBank/DDBJ databases">
        <authorList>
            <person name="Laetsch R D."/>
            <person name="Stevens L."/>
            <person name="Kumar S."/>
            <person name="Blaxter L. M."/>
        </authorList>
    </citation>
    <scope>NUCLEOTIDE SEQUENCE [LARGE SCALE GENOMIC DNA]</scope>
</reference>
<evidence type="ECO:0000313" key="1">
    <source>
        <dbReference type="EMBL" id="CAB3411163.1"/>
    </source>
</evidence>
<comment type="caution">
    <text evidence="1">The sequence shown here is derived from an EMBL/GenBank/DDBJ whole genome shotgun (WGS) entry which is preliminary data.</text>
</comment>
<sequence>MYDDFDDAGIGVEFDQCAYEKTFYSQCRNERGDSEDSDRPDSACVLESARDPVPPVKQNFNGCRRKNHLRTFHPIIVKRAHLFRNKMNEIHRRNDGYLLTPQRLAMHLLDFIDISPGVKLQRRVCSDRVEYPLFSVSDSGLEVHSDYFFPLESPYAIIQKSYLRILGEKLARPRRKLTEICNFVERISERSQLITPLPILIIRDWVVEFLNDFGWQIEKIRSKRPLDPLKVLAQTERLCRDIDVVRRLIGDDASKQTWLWEDIEHCWNRIFLLTEMEALQTNNECVRKLQNRWISALLRVMDHIYENGRVPINIGPFVLHK</sequence>
<proteinExistence type="predicted"/>
<dbReference type="OrthoDB" id="5800788at2759"/>
<evidence type="ECO:0000313" key="2">
    <source>
        <dbReference type="Proteomes" id="UP000494206"/>
    </source>
</evidence>
<protein>
    <submittedName>
        <fullName evidence="1">Uncharacterized protein</fullName>
    </submittedName>
</protein>